<dbReference type="Pfam" id="PF04773">
    <property type="entry name" value="FecR"/>
    <property type="match status" value="1"/>
</dbReference>
<keyword evidence="3" id="KW-1185">Reference proteome</keyword>
<dbReference type="Gene3D" id="2.60.40.10">
    <property type="entry name" value="Immunoglobulins"/>
    <property type="match status" value="2"/>
</dbReference>
<dbReference type="Gene3D" id="3.10.350.10">
    <property type="entry name" value="LysM domain"/>
    <property type="match status" value="1"/>
</dbReference>
<dbReference type="PANTHER" id="PTHR38731">
    <property type="entry name" value="LIPL45-RELATED LIPOPROTEIN-RELATED"/>
    <property type="match status" value="1"/>
</dbReference>
<dbReference type="InterPro" id="IPR036116">
    <property type="entry name" value="FN3_sf"/>
</dbReference>
<organism evidence="2 3">
    <name type="scientific">Desulfonema ishimotonii</name>
    <dbReference type="NCBI Taxonomy" id="45657"/>
    <lineage>
        <taxon>Bacteria</taxon>
        <taxon>Pseudomonadati</taxon>
        <taxon>Thermodesulfobacteriota</taxon>
        <taxon>Desulfobacteria</taxon>
        <taxon>Desulfobacterales</taxon>
        <taxon>Desulfococcaceae</taxon>
        <taxon>Desulfonema</taxon>
    </lineage>
</organism>
<sequence>MAAASSAFATDNDTVTFIVRPGDNLVTICEGCLEDPRNWDEVAEINNIRDPNRLWPGMEILVPVRLLRGTPVAATVTFLKGEVLLKSPETEIWTPLSAGDSVPEGSRVKTGEQSAVELTCEDGSTLFLRDQTETGILKALRKGPSYLVHDIFVRAGRAIAHVRKLLKGGTPRFRIHTRTGVAGVRGTTFRTSVDPSENSRFEVLEGTVGVNAMRDQVMVEQGEGTLVSRGRKPTPPKKLLPPPVIRDFRPLYKRLPLRLHFDSVEGAVACRVMIAKDAAFKDVVFEKQVPPNEPVRILDIEDGSYYLQTRSIDDLGLNGLPSRAEPVQIRVNPLPPFVNTPEDGSEYRGDTVTFKWLKVAGATSYHVQVAEGADFQAVVTDRDDVSGSEYRVRVPDYKTWYFRIRSGTDDGYKGDWSDTLAFTTIPPPPQPPVETPEVGDEIIKIRWGDLGDGITYHFQMAKDAEFREILLDRKPEKPETSFEKPETPGVYYIRTSGIDATGYEGAFSIPQSFEVEKGFPYELLGIIAGFALLIAL</sequence>
<dbReference type="SUPFAM" id="SSF49265">
    <property type="entry name" value="Fibronectin type III"/>
    <property type="match status" value="1"/>
</dbReference>
<feature type="domain" description="LysM" evidence="1">
    <location>
        <begin position="15"/>
        <end position="62"/>
    </location>
</feature>
<dbReference type="SUPFAM" id="SSF54106">
    <property type="entry name" value="LysM domain"/>
    <property type="match status" value="1"/>
</dbReference>
<accession>A0A401G3C3</accession>
<dbReference type="Pfam" id="PF01476">
    <property type="entry name" value="LysM"/>
    <property type="match status" value="1"/>
</dbReference>
<evidence type="ECO:0000313" key="3">
    <source>
        <dbReference type="Proteomes" id="UP000288096"/>
    </source>
</evidence>
<dbReference type="InterPro" id="IPR006860">
    <property type="entry name" value="FecR"/>
</dbReference>
<reference evidence="3" key="2">
    <citation type="submission" date="2019-01" db="EMBL/GenBank/DDBJ databases">
        <title>Genome sequence of Desulfonema ishimotonii strain Tokyo 01.</title>
        <authorList>
            <person name="Fukui M."/>
        </authorList>
    </citation>
    <scope>NUCLEOTIDE SEQUENCE [LARGE SCALE GENOMIC DNA]</scope>
    <source>
        <strain evidence="3">Tokyo 01</strain>
    </source>
</reference>
<dbReference type="Gene3D" id="2.60.120.1440">
    <property type="match status" value="1"/>
</dbReference>
<protein>
    <recommendedName>
        <fullName evidence="1">LysM domain-containing protein</fullName>
    </recommendedName>
</protein>
<dbReference type="PANTHER" id="PTHR38731:SF1">
    <property type="entry name" value="FECR PROTEIN DOMAIN-CONTAINING PROTEIN"/>
    <property type="match status" value="1"/>
</dbReference>
<dbReference type="PIRSF" id="PIRSF029644">
    <property type="entry name" value="UCP029644"/>
    <property type="match status" value="1"/>
</dbReference>
<dbReference type="Proteomes" id="UP000288096">
    <property type="component" value="Unassembled WGS sequence"/>
</dbReference>
<dbReference type="InterPro" id="IPR018392">
    <property type="entry name" value="LysM"/>
</dbReference>
<comment type="caution">
    <text evidence="2">The sequence shown here is derived from an EMBL/GenBank/DDBJ whole genome shotgun (WGS) entry which is preliminary data.</text>
</comment>
<dbReference type="EMBL" id="BEXT01000001">
    <property type="protein sequence ID" value="GBC63693.1"/>
    <property type="molecule type" value="Genomic_DNA"/>
</dbReference>
<evidence type="ECO:0000259" key="1">
    <source>
        <dbReference type="PROSITE" id="PS51782"/>
    </source>
</evidence>
<dbReference type="InterPro" id="IPR016930">
    <property type="entry name" value="UCP029644"/>
</dbReference>
<dbReference type="InterPro" id="IPR036779">
    <property type="entry name" value="LysM_dom_sf"/>
</dbReference>
<dbReference type="PROSITE" id="PS51782">
    <property type="entry name" value="LYSM"/>
    <property type="match status" value="1"/>
</dbReference>
<dbReference type="AlphaFoldDB" id="A0A401G3C3"/>
<reference evidence="3" key="1">
    <citation type="submission" date="2017-11" db="EMBL/GenBank/DDBJ databases">
        <authorList>
            <person name="Watanabe M."/>
            <person name="Kojima H."/>
        </authorList>
    </citation>
    <scope>NUCLEOTIDE SEQUENCE [LARGE SCALE GENOMIC DNA]</scope>
    <source>
        <strain evidence="3">Tokyo 01</strain>
    </source>
</reference>
<gene>
    <name evidence="2" type="ORF">DENIS_4691</name>
</gene>
<dbReference type="InterPro" id="IPR013783">
    <property type="entry name" value="Ig-like_fold"/>
</dbReference>
<name>A0A401G3C3_9BACT</name>
<proteinExistence type="predicted"/>
<evidence type="ECO:0000313" key="2">
    <source>
        <dbReference type="EMBL" id="GBC63693.1"/>
    </source>
</evidence>